<keyword evidence="3" id="KW-0460">Magnesium</keyword>
<reference evidence="8" key="1">
    <citation type="submission" date="2016-10" db="EMBL/GenBank/DDBJ databases">
        <authorList>
            <person name="Varghese N."/>
            <person name="Submissions S."/>
        </authorList>
    </citation>
    <scope>NUCLEOTIDE SEQUENCE [LARGE SCALE GENOMIC DNA]</scope>
    <source>
        <strain evidence="8">JCM 18195</strain>
    </source>
</reference>
<gene>
    <name evidence="7" type="ORF">SAMN05216229_13016</name>
</gene>
<evidence type="ECO:0000256" key="4">
    <source>
        <dbReference type="PROSITE-ProRule" id="PRU01331"/>
    </source>
</evidence>
<feature type="domain" description="GS catalytic" evidence="6">
    <location>
        <begin position="120"/>
        <end position="455"/>
    </location>
</feature>
<dbReference type="SUPFAM" id="SSF54368">
    <property type="entry name" value="Glutamine synthetase, N-terminal domain"/>
    <property type="match status" value="1"/>
</dbReference>
<organism evidence="7 8">
    <name type="scientific">Geopseudomonas sagittaria</name>
    <dbReference type="NCBI Taxonomy" id="1135990"/>
    <lineage>
        <taxon>Bacteria</taxon>
        <taxon>Pseudomonadati</taxon>
        <taxon>Pseudomonadota</taxon>
        <taxon>Gammaproteobacteria</taxon>
        <taxon>Pseudomonadales</taxon>
        <taxon>Pseudomonadaceae</taxon>
        <taxon>Geopseudomonas</taxon>
    </lineage>
</organism>
<proteinExistence type="inferred from homology"/>
<dbReference type="PROSITE" id="PS00181">
    <property type="entry name" value="GLNA_ATP"/>
    <property type="match status" value="1"/>
</dbReference>
<dbReference type="RefSeq" id="WP_092435664.1">
    <property type="nucleotide sequence ID" value="NZ_FOXM01000030.1"/>
</dbReference>
<dbReference type="SUPFAM" id="SSF55931">
    <property type="entry name" value="Glutamine synthetase/guanido kinase"/>
    <property type="match status" value="1"/>
</dbReference>
<evidence type="ECO:0000256" key="2">
    <source>
        <dbReference type="ARBA" id="ARBA00022598"/>
    </source>
</evidence>
<accession>A0A1I5Z895</accession>
<keyword evidence="2" id="KW-0436">Ligase</keyword>
<evidence type="ECO:0000256" key="1">
    <source>
        <dbReference type="ARBA" id="ARBA00001946"/>
    </source>
</evidence>
<dbReference type="EMBL" id="FOXM01000030">
    <property type="protein sequence ID" value="SFQ52713.1"/>
    <property type="molecule type" value="Genomic_DNA"/>
</dbReference>
<dbReference type="InterPro" id="IPR014746">
    <property type="entry name" value="Gln_synth/guanido_kin_cat_dom"/>
</dbReference>
<evidence type="ECO:0000313" key="8">
    <source>
        <dbReference type="Proteomes" id="UP000243084"/>
    </source>
</evidence>
<dbReference type="PROSITE" id="PS51987">
    <property type="entry name" value="GS_CATALYTIC"/>
    <property type="match status" value="1"/>
</dbReference>
<dbReference type="InterPro" id="IPR036651">
    <property type="entry name" value="Gln_synt_N_sf"/>
</dbReference>
<comment type="cofactor">
    <cofactor evidence="1">
        <name>Mg(2+)</name>
        <dbReference type="ChEBI" id="CHEBI:18420"/>
    </cofactor>
</comment>
<evidence type="ECO:0000256" key="3">
    <source>
        <dbReference type="ARBA" id="ARBA00022842"/>
    </source>
</evidence>
<dbReference type="Gene3D" id="3.30.590.10">
    <property type="entry name" value="Glutamine synthetase/guanido kinase, catalytic domain"/>
    <property type="match status" value="1"/>
</dbReference>
<dbReference type="InterPro" id="IPR027303">
    <property type="entry name" value="Gln_synth_gly_rich_site"/>
</dbReference>
<dbReference type="InterPro" id="IPR008146">
    <property type="entry name" value="Gln_synth_cat_dom"/>
</dbReference>
<dbReference type="GO" id="GO:0006542">
    <property type="term" value="P:glutamine biosynthetic process"/>
    <property type="evidence" value="ECO:0007669"/>
    <property type="project" value="InterPro"/>
</dbReference>
<protein>
    <submittedName>
        <fullName evidence="7">Glutamine synthetase</fullName>
    </submittedName>
</protein>
<sequence length="455" mass="50014">MPFADLQEADAFLAAHPDVHAIELFIIDPCGVPRGKLLRREELRAVYQSGRPLPSSILGLTIRGEDVDATGLVWEVADADCWAFPLPGSLQLQSWRAQPTAQLQVSMHPEQGLPASVADPRHVLARQIERLQADGYQPVMAAELEFYLLDRERDAEGRPQPARQSNGLRPQAPQVYGVLELEQLAPFLDDLYAACAAQGLPARTAISEYAPGQVEITLEHRADALQAMDEAVRYKRLVRGVAHKHGYQACFMAKPFGELAGSGLHLHVSLADESGNNLFASEEATGTPLLRQAIGGLLETLEDGLAVFCPNANSFRRFQANSYAPLAKSWGVNNRTVSLRVPGGPAASRHIEHRICGADANPYLAAALLLAGIHHGLRARLDPGAPIEGNGYAQAREVLPTDWLTALRTLERSEWAREALGADFHRVFLAIKQEEYRQFMGEVGEQDWRWYLGHA</sequence>
<dbReference type="OrthoDB" id="9789509at2"/>
<dbReference type="Proteomes" id="UP000243084">
    <property type="component" value="Unassembled WGS sequence"/>
</dbReference>
<dbReference type="AlphaFoldDB" id="A0A1I5Z895"/>
<dbReference type="Pfam" id="PF00120">
    <property type="entry name" value="Gln-synt_C"/>
    <property type="match status" value="1"/>
</dbReference>
<dbReference type="PANTHER" id="PTHR43785">
    <property type="entry name" value="GAMMA-GLUTAMYLPUTRESCINE SYNTHETASE"/>
    <property type="match status" value="1"/>
</dbReference>
<dbReference type="GO" id="GO:0006598">
    <property type="term" value="P:polyamine catabolic process"/>
    <property type="evidence" value="ECO:0007669"/>
    <property type="project" value="TreeGrafter"/>
</dbReference>
<name>A0A1I5Z895_9GAMM</name>
<comment type="similarity">
    <text evidence="4 5">Belongs to the glutamine synthetase family.</text>
</comment>
<evidence type="ECO:0000313" key="7">
    <source>
        <dbReference type="EMBL" id="SFQ52713.1"/>
    </source>
</evidence>
<dbReference type="PANTHER" id="PTHR43785:SF12">
    <property type="entry name" value="TYPE-1 GLUTAMINE SYNTHETASE 2"/>
    <property type="match status" value="1"/>
</dbReference>
<dbReference type="SMART" id="SM01230">
    <property type="entry name" value="Gln-synt_C"/>
    <property type="match status" value="1"/>
</dbReference>
<dbReference type="GO" id="GO:0004356">
    <property type="term" value="F:glutamine synthetase activity"/>
    <property type="evidence" value="ECO:0007669"/>
    <property type="project" value="InterPro"/>
</dbReference>
<evidence type="ECO:0000256" key="5">
    <source>
        <dbReference type="RuleBase" id="RU000384"/>
    </source>
</evidence>
<evidence type="ECO:0000259" key="6">
    <source>
        <dbReference type="PROSITE" id="PS51987"/>
    </source>
</evidence>
<keyword evidence="8" id="KW-1185">Reference proteome</keyword>